<accession>A0ABY4H0P7</accession>
<dbReference type="Proteomes" id="UP000831880">
    <property type="component" value="Chromosome"/>
</dbReference>
<dbReference type="RefSeq" id="WP_244753369.1">
    <property type="nucleotide sequence ID" value="NZ_CP095074.1"/>
</dbReference>
<reference evidence="1 2" key="1">
    <citation type="submission" date="2022-04" db="EMBL/GenBank/DDBJ databases">
        <title>Halobacillus sp. isolated from saltern.</title>
        <authorList>
            <person name="Won M."/>
            <person name="Lee C.-M."/>
            <person name="Woen H.-Y."/>
            <person name="Kwon S.-W."/>
        </authorList>
    </citation>
    <scope>NUCLEOTIDE SEQUENCE [LARGE SCALE GENOMIC DNA]</scope>
    <source>
        <strain evidence="1 2">SSTM10-2</strain>
    </source>
</reference>
<gene>
    <name evidence="1" type="ORF">MUO14_01820</name>
</gene>
<dbReference type="InterPro" id="IPR020277">
    <property type="entry name" value="DUF2624"/>
</dbReference>
<dbReference type="Pfam" id="PF11116">
    <property type="entry name" value="DUF2624"/>
    <property type="match status" value="1"/>
</dbReference>
<evidence type="ECO:0000313" key="2">
    <source>
        <dbReference type="Proteomes" id="UP000831880"/>
    </source>
</evidence>
<protein>
    <submittedName>
        <fullName evidence="1">DUF2624 domain-containing protein</fullName>
    </submittedName>
</protein>
<organism evidence="1 2">
    <name type="scientific">Halobacillus shinanisalinarum</name>
    <dbReference type="NCBI Taxonomy" id="2932258"/>
    <lineage>
        <taxon>Bacteria</taxon>
        <taxon>Bacillati</taxon>
        <taxon>Bacillota</taxon>
        <taxon>Bacilli</taxon>
        <taxon>Bacillales</taxon>
        <taxon>Bacillaceae</taxon>
        <taxon>Halobacillus</taxon>
    </lineage>
</organism>
<evidence type="ECO:0000313" key="1">
    <source>
        <dbReference type="EMBL" id="UOQ93756.1"/>
    </source>
</evidence>
<keyword evidence="2" id="KW-1185">Reference proteome</keyword>
<name>A0ABY4H0P7_9BACI</name>
<sequence>MKHVAQQIVSQKLRQLTVDDLLHYSQKYRIKITRAEAKQIVSALKKSNENPFDPKGRKRMLKNLAAITSNDTARSVNQLLIKLAKEHGVEHWLQ</sequence>
<dbReference type="EMBL" id="CP095074">
    <property type="protein sequence ID" value="UOQ93756.1"/>
    <property type="molecule type" value="Genomic_DNA"/>
</dbReference>
<proteinExistence type="predicted"/>